<dbReference type="InterPro" id="IPR017896">
    <property type="entry name" value="4Fe4S_Fe-S-bd"/>
</dbReference>
<comment type="caution">
    <text evidence="5">The sequence shown here is derived from an EMBL/GenBank/DDBJ whole genome shotgun (WGS) entry which is preliminary data.</text>
</comment>
<evidence type="ECO:0000313" key="5">
    <source>
        <dbReference type="EMBL" id="HGM97712.1"/>
    </source>
</evidence>
<feature type="domain" description="4Fe-4S ferredoxin-type" evidence="4">
    <location>
        <begin position="166"/>
        <end position="196"/>
    </location>
</feature>
<dbReference type="AlphaFoldDB" id="A0A7V4ECC6"/>
<protein>
    <recommendedName>
        <fullName evidence="4">4Fe-4S ferredoxin-type domain-containing protein</fullName>
    </recommendedName>
</protein>
<dbReference type="PROSITE" id="PS00198">
    <property type="entry name" value="4FE4S_FER_1"/>
    <property type="match status" value="2"/>
</dbReference>
<gene>
    <name evidence="5" type="ORF">ENT96_01515</name>
</gene>
<accession>A0A7V4ECC6</accession>
<evidence type="ECO:0000256" key="3">
    <source>
        <dbReference type="ARBA" id="ARBA00023014"/>
    </source>
</evidence>
<proteinExistence type="predicted"/>
<reference evidence="5" key="1">
    <citation type="journal article" date="2020" name="mSystems">
        <title>Genome- and Community-Level Interaction Insights into Carbon Utilization and Element Cycling Functions of Hydrothermarchaeota in Hydrothermal Sediment.</title>
        <authorList>
            <person name="Zhou Z."/>
            <person name="Liu Y."/>
            <person name="Xu W."/>
            <person name="Pan J."/>
            <person name="Luo Z.H."/>
            <person name="Li M."/>
        </authorList>
    </citation>
    <scope>NUCLEOTIDE SEQUENCE [LARGE SCALE GENOMIC DNA]</scope>
    <source>
        <strain evidence="5">SpSt-626</strain>
    </source>
</reference>
<name>A0A7V4ECC6_UNCW3</name>
<dbReference type="InterPro" id="IPR017900">
    <property type="entry name" value="4Fe4S_Fe_S_CS"/>
</dbReference>
<evidence type="ECO:0000256" key="2">
    <source>
        <dbReference type="ARBA" id="ARBA00023004"/>
    </source>
</evidence>
<organism evidence="5">
    <name type="scientific">candidate division WOR-3 bacterium</name>
    <dbReference type="NCBI Taxonomy" id="2052148"/>
    <lineage>
        <taxon>Bacteria</taxon>
        <taxon>Bacteria division WOR-3</taxon>
    </lineage>
</organism>
<keyword evidence="3" id="KW-0411">Iron-sulfur</keyword>
<dbReference type="PROSITE" id="PS51379">
    <property type="entry name" value="4FE4S_FER_2"/>
    <property type="match status" value="1"/>
</dbReference>
<keyword evidence="2" id="KW-0408">Iron</keyword>
<evidence type="ECO:0000259" key="4">
    <source>
        <dbReference type="PROSITE" id="PS51379"/>
    </source>
</evidence>
<evidence type="ECO:0000256" key="1">
    <source>
        <dbReference type="ARBA" id="ARBA00022723"/>
    </source>
</evidence>
<sequence length="222" mass="26513">MSEYKLGYKRVKGKYSEKEFVLPALDKNGEFIEKVEIRYPLLKIFLDIKKFVEKENIHLFLRRCEEKALKEMIKENQVDEKKIRFSILECPENLVKKCECKYYGIEMKKEFPEDYRLWEEEFLRCIKCTGCIENCPVCFCEKCILFDEFYVKKGEIPPEFPVFHLIKVFHMAGRCVECNLCFELCPALLPINYLTRKINKFVKDNFGYEAGSEEINPLFKKP</sequence>
<dbReference type="EMBL" id="DTAR01000126">
    <property type="protein sequence ID" value="HGM97712.1"/>
    <property type="molecule type" value="Genomic_DNA"/>
</dbReference>
<dbReference type="GO" id="GO:0046872">
    <property type="term" value="F:metal ion binding"/>
    <property type="evidence" value="ECO:0007669"/>
    <property type="project" value="UniProtKB-KW"/>
</dbReference>
<keyword evidence="1" id="KW-0479">Metal-binding</keyword>
<dbReference type="GO" id="GO:0051536">
    <property type="term" value="F:iron-sulfur cluster binding"/>
    <property type="evidence" value="ECO:0007669"/>
    <property type="project" value="UniProtKB-KW"/>
</dbReference>
<dbReference type="SUPFAM" id="SSF54862">
    <property type="entry name" value="4Fe-4S ferredoxins"/>
    <property type="match status" value="1"/>
</dbReference>